<name>A0AC34QFP0_9BILA</name>
<sequence>MIKSDLQRFPLQLLGIFEKFTIGQSPKHSSRIGVLAYASDVKVLFDLNNNTNFNDLEKILLKLQNEYQANNSGGNILGALRAAQNLLQSQGSYRVKTIVLTAAGYNPISFGNPEQIAQDLKNDGVSIITIAYDGVGGIAPHLGNLSSPGYSFKSSDQDLILAVDTAFAQINCFCPTRTLQLQIYDGKTQRFTRYADCLNMYDGNSDPAFGQFFCTPGVLASVTSNVKLDFIVENVLSSTIKNITVGAFNNNGWRWYNYNDTSYPVGNFPTIPSPSSGLYGYFSNYQGFNWRFGVNSGGEDNAMPYVCQYRACDADYFCDLTSSKAAINRRQKH</sequence>
<proteinExistence type="predicted"/>
<evidence type="ECO:0000313" key="2">
    <source>
        <dbReference type="WBParaSite" id="JU765_v2.g16078.t2"/>
    </source>
</evidence>
<accession>A0AC34QFP0</accession>
<protein>
    <submittedName>
        <fullName evidence="2">VWFA domain-containing protein</fullName>
    </submittedName>
</protein>
<reference evidence="2" key="1">
    <citation type="submission" date="2025-08" db="UniProtKB">
        <authorList>
            <consortium name="WormBaseParasite"/>
        </authorList>
    </citation>
    <scope>IDENTIFICATION</scope>
</reference>
<evidence type="ECO:0000313" key="1">
    <source>
        <dbReference type="Proteomes" id="UP000887576"/>
    </source>
</evidence>
<dbReference type="WBParaSite" id="JU765_v2.g16078.t2">
    <property type="protein sequence ID" value="JU765_v2.g16078.t2"/>
    <property type="gene ID" value="JU765_v2.g16078"/>
</dbReference>
<organism evidence="1 2">
    <name type="scientific">Panagrolaimus sp. JU765</name>
    <dbReference type="NCBI Taxonomy" id="591449"/>
    <lineage>
        <taxon>Eukaryota</taxon>
        <taxon>Metazoa</taxon>
        <taxon>Ecdysozoa</taxon>
        <taxon>Nematoda</taxon>
        <taxon>Chromadorea</taxon>
        <taxon>Rhabditida</taxon>
        <taxon>Tylenchina</taxon>
        <taxon>Panagrolaimomorpha</taxon>
        <taxon>Panagrolaimoidea</taxon>
        <taxon>Panagrolaimidae</taxon>
        <taxon>Panagrolaimus</taxon>
    </lineage>
</organism>
<dbReference type="Proteomes" id="UP000887576">
    <property type="component" value="Unplaced"/>
</dbReference>